<dbReference type="PANTHER" id="PTHR31973:SF187">
    <property type="entry name" value="MUTATOR TRANSPOSASE MUDRA PROTEIN"/>
    <property type="match status" value="1"/>
</dbReference>
<evidence type="ECO:0008006" key="10">
    <source>
        <dbReference type="Google" id="ProtNLM"/>
    </source>
</evidence>
<feature type="compositionally biased region" description="Acidic residues" evidence="4">
    <location>
        <begin position="235"/>
        <end position="247"/>
    </location>
</feature>
<dbReference type="Pfam" id="PF03108">
    <property type="entry name" value="DBD_Tnp_Mut"/>
    <property type="match status" value="1"/>
</dbReference>
<dbReference type="GO" id="GO:0003677">
    <property type="term" value="F:DNA binding"/>
    <property type="evidence" value="ECO:0007669"/>
    <property type="project" value="UniProtKB-KW"/>
</dbReference>
<evidence type="ECO:0000313" key="9">
    <source>
        <dbReference type="Proteomes" id="UP001632038"/>
    </source>
</evidence>
<feature type="domain" description="Transposase MuDR plant" evidence="5">
    <location>
        <begin position="269"/>
        <end position="341"/>
    </location>
</feature>
<evidence type="ECO:0000256" key="2">
    <source>
        <dbReference type="ARBA" id="ARBA00023125"/>
    </source>
</evidence>
<evidence type="ECO:0000256" key="1">
    <source>
        <dbReference type="ARBA" id="ARBA00022578"/>
    </source>
</evidence>
<dbReference type="GO" id="GO:0032196">
    <property type="term" value="P:transposition"/>
    <property type="evidence" value="ECO:0007669"/>
    <property type="project" value="UniProtKB-KW"/>
</dbReference>
<dbReference type="InterPro" id="IPR018289">
    <property type="entry name" value="MULE_transposase_dom"/>
</dbReference>
<dbReference type="EMBL" id="JAVIJP010000025">
    <property type="protein sequence ID" value="KAL3637494.1"/>
    <property type="molecule type" value="Genomic_DNA"/>
</dbReference>
<keyword evidence="9" id="KW-1185">Reference proteome</keyword>
<dbReference type="GO" id="GO:0006310">
    <property type="term" value="P:DNA recombination"/>
    <property type="evidence" value="ECO:0007669"/>
    <property type="project" value="UniProtKB-KW"/>
</dbReference>
<comment type="caution">
    <text evidence="8">The sequence shown here is derived from an EMBL/GenBank/DDBJ whole genome shotgun (WGS) entry which is preliminary data.</text>
</comment>
<organism evidence="8 9">
    <name type="scientific">Castilleja foliolosa</name>
    <dbReference type="NCBI Taxonomy" id="1961234"/>
    <lineage>
        <taxon>Eukaryota</taxon>
        <taxon>Viridiplantae</taxon>
        <taxon>Streptophyta</taxon>
        <taxon>Embryophyta</taxon>
        <taxon>Tracheophyta</taxon>
        <taxon>Spermatophyta</taxon>
        <taxon>Magnoliopsida</taxon>
        <taxon>eudicotyledons</taxon>
        <taxon>Gunneridae</taxon>
        <taxon>Pentapetalae</taxon>
        <taxon>asterids</taxon>
        <taxon>lamiids</taxon>
        <taxon>Lamiales</taxon>
        <taxon>Orobanchaceae</taxon>
        <taxon>Pedicularideae</taxon>
        <taxon>Castillejinae</taxon>
        <taxon>Castilleja</taxon>
    </lineage>
</organism>
<dbReference type="Pfam" id="PF26130">
    <property type="entry name" value="PB1-like"/>
    <property type="match status" value="1"/>
</dbReference>
<keyword evidence="1" id="KW-0815">Transposition</keyword>
<feature type="domain" description="PB1-like" evidence="7">
    <location>
        <begin position="4"/>
        <end position="92"/>
    </location>
</feature>
<dbReference type="InterPro" id="IPR004332">
    <property type="entry name" value="Transposase_MuDR"/>
</dbReference>
<feature type="region of interest" description="Disordered" evidence="4">
    <location>
        <begin position="225"/>
        <end position="261"/>
    </location>
</feature>
<feature type="compositionally biased region" description="Basic and acidic residues" evidence="4">
    <location>
        <begin position="248"/>
        <end position="261"/>
    </location>
</feature>
<evidence type="ECO:0000259" key="7">
    <source>
        <dbReference type="Pfam" id="PF26130"/>
    </source>
</evidence>
<dbReference type="AlphaFoldDB" id="A0ABD3D8I7"/>
<proteinExistence type="predicted"/>
<evidence type="ECO:0000313" key="8">
    <source>
        <dbReference type="EMBL" id="KAL3637494.1"/>
    </source>
</evidence>
<name>A0ABD3D8I7_9LAMI</name>
<dbReference type="PANTHER" id="PTHR31973">
    <property type="entry name" value="POLYPROTEIN, PUTATIVE-RELATED"/>
    <property type="match status" value="1"/>
</dbReference>
<evidence type="ECO:0000256" key="3">
    <source>
        <dbReference type="ARBA" id="ARBA00023172"/>
    </source>
</evidence>
<keyword evidence="3" id="KW-0233">DNA recombination</keyword>
<protein>
    <recommendedName>
        <fullName evidence="10">Transposase</fullName>
    </recommendedName>
</protein>
<dbReference type="Pfam" id="PF10551">
    <property type="entry name" value="MULE"/>
    <property type="match status" value="1"/>
</dbReference>
<feature type="compositionally biased region" description="Acidic residues" evidence="4">
    <location>
        <begin position="148"/>
        <end position="168"/>
    </location>
</feature>
<evidence type="ECO:0000259" key="6">
    <source>
        <dbReference type="Pfam" id="PF10551"/>
    </source>
</evidence>
<dbReference type="Proteomes" id="UP001632038">
    <property type="component" value="Unassembled WGS sequence"/>
</dbReference>
<accession>A0ABD3D8I7</accession>
<keyword evidence="2" id="KW-0238">DNA-binding</keyword>
<feature type="domain" description="MULE transposase" evidence="6">
    <location>
        <begin position="475"/>
        <end position="570"/>
    </location>
</feature>
<gene>
    <name evidence="8" type="ORF">CASFOL_018662</name>
</gene>
<dbReference type="InterPro" id="IPR058594">
    <property type="entry name" value="PB1-like_dom_pln"/>
</dbReference>
<evidence type="ECO:0000259" key="5">
    <source>
        <dbReference type="Pfam" id="PF03108"/>
    </source>
</evidence>
<evidence type="ECO:0000256" key="4">
    <source>
        <dbReference type="SAM" id="MobiDB-lite"/>
    </source>
</evidence>
<dbReference type="InterPro" id="IPR001207">
    <property type="entry name" value="Transposase_mutator"/>
</dbReference>
<feature type="compositionally biased region" description="Basic and acidic residues" evidence="4">
    <location>
        <begin position="121"/>
        <end position="138"/>
    </location>
</feature>
<reference evidence="9" key="1">
    <citation type="journal article" date="2024" name="IScience">
        <title>Strigolactones Initiate the Formation of Haustorium-like Structures in Castilleja.</title>
        <authorList>
            <person name="Buerger M."/>
            <person name="Peterson D."/>
            <person name="Chory J."/>
        </authorList>
    </citation>
    <scope>NUCLEOTIDE SEQUENCE [LARGE SCALE GENOMIC DNA]</scope>
</reference>
<feature type="region of interest" description="Disordered" evidence="4">
    <location>
        <begin position="116"/>
        <end position="168"/>
    </location>
</feature>
<sequence>MADKNWTVKLHHGGQFVDKPRKAYVKGKVVVFNGMEEDKMSLPEFWDMGKELNYPAPMSYKYYYKILKLSMAKGLVLLETDMDVLKMLECHLDTYVLNAYMVAPPVEENHPDVAAEDEEVHAEKAPENEEADDRKPDVIDDGMSLGNDEQEDTLVPEELDEQEESVVPDQDLDEAGTDEEHNDNDVIDEGVNNIIFGDEEEDHRLDSDIDDDVYRQVDDYVQMAQPDKGGRPVMDDDVPVAVSDDEDNHSREYDSDEQRSIDGSEKPILKVGMKFVDAKQFRKALRSHAVLSGYDIHFQKNEGGRVTWVCRESQESKKEGEIGCNWRIHASWNNEESAFIIKTYNPNHGCSRVFENTQATSAILSNMYIGNLRDDPDWKLSAMQKAVNRDIGIDVSTSKIYNAKKKAKKVIEGDFIEQYSLLWDYCNILKIRNPGSFVKMKVERLSEDDKPTFQRLFISYGAWIEGFKSGCRKLIGLDVCFLKGSFGGQMLSVVGRDANNGMFPIAIVVVEAETTDSWTWFLNQLLDAIGSVEDNGWCFISDRQKGLEEAFETVIPQAHHRFCLRHLYANFKTIVFKSLNLKEEMWLAAAAFNKEEFLVHMMNIKKEDLSAYEYLSKVEPS</sequence>
<dbReference type="PROSITE" id="PS01007">
    <property type="entry name" value="TRANSPOSASE_MUTATOR"/>
    <property type="match status" value="1"/>
</dbReference>